<dbReference type="Proteomes" id="UP000677054">
    <property type="component" value="Unassembled WGS sequence"/>
</dbReference>
<feature type="region of interest" description="Disordered" evidence="1">
    <location>
        <begin position="1"/>
        <end position="27"/>
    </location>
</feature>
<organism evidence="2">
    <name type="scientific">Darwinula stevensoni</name>
    <dbReference type="NCBI Taxonomy" id="69355"/>
    <lineage>
        <taxon>Eukaryota</taxon>
        <taxon>Metazoa</taxon>
        <taxon>Ecdysozoa</taxon>
        <taxon>Arthropoda</taxon>
        <taxon>Crustacea</taxon>
        <taxon>Oligostraca</taxon>
        <taxon>Ostracoda</taxon>
        <taxon>Podocopa</taxon>
        <taxon>Podocopida</taxon>
        <taxon>Darwinulocopina</taxon>
        <taxon>Darwinuloidea</taxon>
        <taxon>Darwinulidae</taxon>
        <taxon>Darwinula</taxon>
    </lineage>
</organism>
<gene>
    <name evidence="2" type="ORF">DSTB1V02_LOCUS1605</name>
</gene>
<evidence type="ECO:0000313" key="2">
    <source>
        <dbReference type="EMBL" id="CAD7241619.1"/>
    </source>
</evidence>
<evidence type="ECO:0000256" key="1">
    <source>
        <dbReference type="SAM" id="MobiDB-lite"/>
    </source>
</evidence>
<keyword evidence="3" id="KW-1185">Reference proteome</keyword>
<sequence length="433" mass="48994">MIRDISPGNSLATGCESQSQRKGRNPRRAFFDAPFPSFHRERYSALTPTRYRESNDVISAGLVEIDPERLRVVRSPPCLLSVANDTDQADSFRFESTCIGCERKPRRECPELPTLIDAEFSRQLWVFPLKECLCEVKSEVRPQIREELVENATGIEPELARGPPVVKEKYSVAPSSYWSVVFHSREDRQLCPCTPSRSSSNVFSRVGSKRIATDRNGSLRVVPAEKVVSCVFTVIGVDWTDMMASPFSGLFRLFHGRLTRAVEYTMLESELNDKYVLSHMSRLEVGINATVDILLSTENLDDLNIARVILARFWKQANYLGSLSATLRGCTDKGGKEGSAALGEKIHELIRMPGEGEFEDDSGLGWHWGLNYFITVTIPCLAGFTCCCWCCCCALCHRRSYAYREIRFFNYVVVSYPPGWEIIMPRSMLEKDE</sequence>
<dbReference type="EMBL" id="CAJPEV010000157">
    <property type="protein sequence ID" value="CAG0881529.1"/>
    <property type="molecule type" value="Genomic_DNA"/>
</dbReference>
<dbReference type="PROSITE" id="PS51257">
    <property type="entry name" value="PROKAR_LIPOPROTEIN"/>
    <property type="match status" value="1"/>
</dbReference>
<evidence type="ECO:0000313" key="3">
    <source>
        <dbReference type="Proteomes" id="UP000677054"/>
    </source>
</evidence>
<dbReference type="EMBL" id="LR899674">
    <property type="protein sequence ID" value="CAD7241619.1"/>
    <property type="molecule type" value="Genomic_DNA"/>
</dbReference>
<proteinExistence type="predicted"/>
<name>A0A7R9A3L0_9CRUS</name>
<reference evidence="2" key="1">
    <citation type="submission" date="2020-11" db="EMBL/GenBank/DDBJ databases">
        <authorList>
            <person name="Tran Van P."/>
        </authorList>
    </citation>
    <scope>NUCLEOTIDE SEQUENCE</scope>
</reference>
<protein>
    <submittedName>
        <fullName evidence="2">Uncharacterized protein</fullName>
    </submittedName>
</protein>
<feature type="compositionally biased region" description="Polar residues" evidence="1">
    <location>
        <begin position="7"/>
        <end position="20"/>
    </location>
</feature>
<accession>A0A7R9A3L0</accession>
<dbReference type="AlphaFoldDB" id="A0A7R9A3L0"/>